<feature type="transmembrane region" description="Helical" evidence="9">
    <location>
        <begin position="275"/>
        <end position="296"/>
    </location>
</feature>
<gene>
    <name evidence="11" type="ORF">FN846DRAFT_903167</name>
</gene>
<keyword evidence="6" id="KW-0256">Endoplasmic reticulum</keyword>
<evidence type="ECO:0000256" key="2">
    <source>
        <dbReference type="ARBA" id="ARBA00004687"/>
    </source>
</evidence>
<sequence>MDRRSISLVVFAVTLRLFLFTAFPALPDLLTNRVEISTPVTSFKRLQEGLFLYTHGVSPYDGGIFHQAPLLLAFFSNIPKSSLVTNLIYIFADVQSALALIDIAASGVSASTPLHTSSRKGNSLPPWTAGAAFLLNPFTIATCLSRSTLVFTNTAILTSIAKAVRGDSIPAILALAMSSYLSLYPVLILPALVLLSYDMQSTTRKGKLGPLLNYALTQTGLFLGAIAGLLGLSYVITGGSWEFLYSTYGVHLLLPDLTPNVGLWWYFFIEMFDSFREFFLCVFQLHLLIYVGGLCIRIRKQPLFVITTILGISAIFKSYPSIGDTALYLSLLSLYRHLFPLMRYTFFATSTLLYASLLGPAFYYLWIYAGSGNANFFYAITLVWCLAITVIVADALFAVLRDEWETERPEMRGKDIVQI</sequence>
<feature type="transmembrane region" description="Helical" evidence="9">
    <location>
        <begin position="303"/>
        <end position="322"/>
    </location>
</feature>
<proteinExistence type="inferred from homology"/>
<evidence type="ECO:0000256" key="10">
    <source>
        <dbReference type="SAM" id="SignalP"/>
    </source>
</evidence>
<dbReference type="Pfam" id="PF06728">
    <property type="entry name" value="PIG-U"/>
    <property type="match status" value="1"/>
</dbReference>
<dbReference type="PANTHER" id="PTHR13121">
    <property type="entry name" value="GPI TRANSAMIDASE COMPONENT PIG-U"/>
    <property type="match status" value="1"/>
</dbReference>
<dbReference type="EMBL" id="VXIS01000018">
    <property type="protein sequence ID" value="KAA8913031.1"/>
    <property type="molecule type" value="Genomic_DNA"/>
</dbReference>
<evidence type="ECO:0000256" key="3">
    <source>
        <dbReference type="ARBA" id="ARBA00010026"/>
    </source>
</evidence>
<evidence type="ECO:0000313" key="11">
    <source>
        <dbReference type="EMBL" id="KAA8913031.1"/>
    </source>
</evidence>
<feature type="transmembrane region" description="Helical" evidence="9">
    <location>
        <begin position="215"/>
        <end position="236"/>
    </location>
</feature>
<keyword evidence="5 9" id="KW-0812">Transmembrane</keyword>
<comment type="subcellular location">
    <subcellularLocation>
        <location evidence="1">Endoplasmic reticulum membrane</location>
        <topology evidence="1">Multi-pass membrane protein</topology>
    </subcellularLocation>
</comment>
<evidence type="ECO:0000256" key="5">
    <source>
        <dbReference type="ARBA" id="ARBA00022692"/>
    </source>
</evidence>
<feature type="transmembrane region" description="Helical" evidence="9">
    <location>
        <begin position="342"/>
        <end position="364"/>
    </location>
</feature>
<organism evidence="11 12">
    <name type="scientific">Sphaerosporella brunnea</name>
    <dbReference type="NCBI Taxonomy" id="1250544"/>
    <lineage>
        <taxon>Eukaryota</taxon>
        <taxon>Fungi</taxon>
        <taxon>Dikarya</taxon>
        <taxon>Ascomycota</taxon>
        <taxon>Pezizomycotina</taxon>
        <taxon>Pezizomycetes</taxon>
        <taxon>Pezizales</taxon>
        <taxon>Pyronemataceae</taxon>
        <taxon>Sphaerosporella</taxon>
    </lineage>
</organism>
<dbReference type="GO" id="GO:0006506">
    <property type="term" value="P:GPI anchor biosynthetic process"/>
    <property type="evidence" value="ECO:0007669"/>
    <property type="project" value="UniProtKB-UniPathway"/>
</dbReference>
<dbReference type="UniPathway" id="UPA00196"/>
<name>A0A5J5F8P3_9PEZI</name>
<evidence type="ECO:0000256" key="1">
    <source>
        <dbReference type="ARBA" id="ARBA00004477"/>
    </source>
</evidence>
<dbReference type="FunCoup" id="A0A5J5F8P3">
    <property type="interactions" value="717"/>
</dbReference>
<comment type="similarity">
    <text evidence="3">Belongs to the PIGU family.</text>
</comment>
<reference evidence="11 12" key="1">
    <citation type="submission" date="2019-09" db="EMBL/GenBank/DDBJ databases">
        <title>Draft genome of the ectomycorrhizal ascomycete Sphaerosporella brunnea.</title>
        <authorList>
            <consortium name="DOE Joint Genome Institute"/>
            <person name="Benucci G.M."/>
            <person name="Marozzi G."/>
            <person name="Antonielli L."/>
            <person name="Sanchez S."/>
            <person name="Marco P."/>
            <person name="Wang X."/>
            <person name="Falini L.B."/>
            <person name="Barry K."/>
            <person name="Haridas S."/>
            <person name="Lipzen A."/>
            <person name="Labutti K."/>
            <person name="Grigoriev I.V."/>
            <person name="Murat C."/>
            <person name="Martin F."/>
            <person name="Albertini E."/>
            <person name="Donnini D."/>
            <person name="Bonito G."/>
        </authorList>
    </citation>
    <scope>NUCLEOTIDE SEQUENCE [LARGE SCALE GENOMIC DNA]</scope>
    <source>
        <strain evidence="11 12">Sb_GMNB300</strain>
    </source>
</reference>
<keyword evidence="4" id="KW-0337">GPI-anchor biosynthesis</keyword>
<feature type="chain" id="PRO_5023849609" evidence="10">
    <location>
        <begin position="28"/>
        <end position="419"/>
    </location>
</feature>
<evidence type="ECO:0000256" key="7">
    <source>
        <dbReference type="ARBA" id="ARBA00022989"/>
    </source>
</evidence>
<evidence type="ECO:0000256" key="9">
    <source>
        <dbReference type="SAM" id="Phobius"/>
    </source>
</evidence>
<evidence type="ECO:0000256" key="8">
    <source>
        <dbReference type="ARBA" id="ARBA00023136"/>
    </source>
</evidence>
<comment type="caution">
    <text evidence="11">The sequence shown here is derived from an EMBL/GenBank/DDBJ whole genome shotgun (WGS) entry which is preliminary data.</text>
</comment>
<feature type="signal peptide" evidence="10">
    <location>
        <begin position="1"/>
        <end position="27"/>
    </location>
</feature>
<dbReference type="Proteomes" id="UP000326924">
    <property type="component" value="Unassembled WGS sequence"/>
</dbReference>
<dbReference type="OrthoDB" id="549017at2759"/>
<dbReference type="GO" id="GO:0016255">
    <property type="term" value="P:attachment of GPI anchor to protein"/>
    <property type="evidence" value="ECO:0007669"/>
    <property type="project" value="InterPro"/>
</dbReference>
<feature type="transmembrane region" description="Helical" evidence="9">
    <location>
        <begin position="248"/>
        <end position="269"/>
    </location>
</feature>
<accession>A0A5J5F8P3</accession>
<keyword evidence="8 9" id="KW-0472">Membrane</keyword>
<dbReference type="InterPro" id="IPR009600">
    <property type="entry name" value="PIG-U"/>
</dbReference>
<keyword evidence="7 9" id="KW-1133">Transmembrane helix</keyword>
<dbReference type="GO" id="GO:0042765">
    <property type="term" value="C:GPI-anchor transamidase complex"/>
    <property type="evidence" value="ECO:0007669"/>
    <property type="project" value="InterPro"/>
</dbReference>
<comment type="pathway">
    <text evidence="2">Glycolipid biosynthesis; glycosylphosphatidylinositol-anchor biosynthesis.</text>
</comment>
<feature type="transmembrane region" description="Helical" evidence="9">
    <location>
        <begin position="376"/>
        <end position="400"/>
    </location>
</feature>
<feature type="transmembrane region" description="Helical" evidence="9">
    <location>
        <begin position="127"/>
        <end position="151"/>
    </location>
</feature>
<keyword evidence="10" id="KW-0732">Signal</keyword>
<feature type="transmembrane region" description="Helical" evidence="9">
    <location>
        <begin position="172"/>
        <end position="195"/>
    </location>
</feature>
<evidence type="ECO:0000313" key="12">
    <source>
        <dbReference type="Proteomes" id="UP000326924"/>
    </source>
</evidence>
<dbReference type="AlphaFoldDB" id="A0A5J5F8P3"/>
<evidence type="ECO:0000256" key="6">
    <source>
        <dbReference type="ARBA" id="ARBA00022824"/>
    </source>
</evidence>
<keyword evidence="12" id="KW-1185">Reference proteome</keyword>
<protein>
    <submittedName>
        <fullName evidence="11">GPI transamidase subunit PIG-U</fullName>
    </submittedName>
</protein>
<dbReference type="PANTHER" id="PTHR13121:SF0">
    <property type="entry name" value="PHOSPHATIDYLINOSITOL GLYCAN ANCHOR BIOSYNTHESIS CLASS U PROTEIN"/>
    <property type="match status" value="1"/>
</dbReference>
<dbReference type="InParanoid" id="A0A5J5F8P3"/>
<evidence type="ECO:0000256" key="4">
    <source>
        <dbReference type="ARBA" id="ARBA00022502"/>
    </source>
</evidence>